<comment type="caution">
    <text evidence="1">The sequence shown here is derived from an EMBL/GenBank/DDBJ whole genome shotgun (WGS) entry which is preliminary data.</text>
</comment>
<evidence type="ECO:0008006" key="3">
    <source>
        <dbReference type="Google" id="ProtNLM"/>
    </source>
</evidence>
<dbReference type="EMBL" id="ARXX01000097">
    <property type="protein sequence ID" value="MBF5058384.1"/>
    <property type="molecule type" value="Genomic_DNA"/>
</dbReference>
<evidence type="ECO:0000313" key="2">
    <source>
        <dbReference type="Proteomes" id="UP000662703"/>
    </source>
</evidence>
<sequence>MVKDLLGDDVQENDEVEAYLAEMDADTLSARASNLSYVMSIAPDAGFAMPHESFLVLTEARDAFVSGLYVATLMLAQAFIEHRLQILMDELGEHSVAKKGISAILKRLLVLRPQHAFILNRVDQMRAFRNPFTHLKPFDHPYTIGQISLAKRVDPREILFRNARDSLSIMYTVAVIEWHR</sequence>
<proteinExistence type="predicted"/>
<organism evidence="1 2">
    <name type="scientific">Alloalcanivorax profundimaris</name>
    <dbReference type="NCBI Taxonomy" id="2735259"/>
    <lineage>
        <taxon>Bacteria</taxon>
        <taxon>Pseudomonadati</taxon>
        <taxon>Pseudomonadota</taxon>
        <taxon>Gammaproteobacteria</taxon>
        <taxon>Oceanospirillales</taxon>
        <taxon>Alcanivoracaceae</taxon>
        <taxon>Alloalcanivorax</taxon>
    </lineage>
</organism>
<reference evidence="1 2" key="1">
    <citation type="submission" date="2012-09" db="EMBL/GenBank/DDBJ databases">
        <title>Genome Sequence of alkane-degrading Bacterium Alcanivorax sp. 521-1.</title>
        <authorList>
            <person name="Lai Q."/>
            <person name="Shao Z."/>
        </authorList>
    </citation>
    <scope>NUCLEOTIDE SEQUENCE [LARGE SCALE GENOMIC DNA]</scope>
    <source>
        <strain evidence="1 2">521-1</strain>
    </source>
</reference>
<gene>
    <name evidence="1" type="ORF">Y5W_03678</name>
</gene>
<dbReference type="Proteomes" id="UP000662703">
    <property type="component" value="Unassembled WGS sequence"/>
</dbReference>
<keyword evidence="2" id="KW-1185">Reference proteome</keyword>
<accession>A0ABS0AW65</accession>
<name>A0ABS0AW65_9GAMM</name>
<dbReference type="RefSeq" id="WP_194866356.1">
    <property type="nucleotide sequence ID" value="NZ_ARXX01000097.1"/>
</dbReference>
<protein>
    <recommendedName>
        <fullName evidence="3">DUF4145 domain-containing protein</fullName>
    </recommendedName>
</protein>
<evidence type="ECO:0000313" key="1">
    <source>
        <dbReference type="EMBL" id="MBF5058384.1"/>
    </source>
</evidence>